<dbReference type="GO" id="GO:0005886">
    <property type="term" value="C:plasma membrane"/>
    <property type="evidence" value="ECO:0007669"/>
    <property type="project" value="UniProtKB-SubCell"/>
</dbReference>
<evidence type="ECO:0000256" key="4">
    <source>
        <dbReference type="ARBA" id="ARBA00022989"/>
    </source>
</evidence>
<feature type="transmembrane region" description="Helical" evidence="6">
    <location>
        <begin position="231"/>
        <end position="248"/>
    </location>
</feature>
<evidence type="ECO:0000256" key="2">
    <source>
        <dbReference type="ARBA" id="ARBA00009142"/>
    </source>
</evidence>
<evidence type="ECO:0000256" key="6">
    <source>
        <dbReference type="RuleBase" id="RU363041"/>
    </source>
</evidence>
<dbReference type="AlphaFoldDB" id="A0A432YRW8"/>
<dbReference type="EMBL" id="PIQA01000006">
    <property type="protein sequence ID" value="RUO64322.1"/>
    <property type="molecule type" value="Genomic_DNA"/>
</dbReference>
<evidence type="ECO:0000313" key="8">
    <source>
        <dbReference type="Proteomes" id="UP000288361"/>
    </source>
</evidence>
<feature type="transmembrane region" description="Helical" evidence="6">
    <location>
        <begin position="41"/>
        <end position="59"/>
    </location>
</feature>
<sequence length="249" mass="26408">MLVILGAVIIGLSLGLFGSGGSILTVPVLMYLVGMPAGESIASSLLIVAGISLFGSISYIRRKNVSWRHFWVFGIPGMIGTYGGAWIGTLVDSRWQLLVFSLLMIVAALLMWRSKPKPPGHVTEMNYAKVTLEGLVVGVITGFVGVGGGFLIVPALVLLAGLSMPVAIGTSLLIIVIKSIAGFFKYYAVMSANDVEFNWFIISIMIAGGILGSILGSKIGRSLPKEKLQKGFAVFLVLMGIFVITKSVI</sequence>
<keyword evidence="4 6" id="KW-1133">Transmembrane helix</keyword>
<feature type="transmembrane region" description="Helical" evidence="6">
    <location>
        <begin position="166"/>
        <end position="187"/>
    </location>
</feature>
<dbReference type="PANTHER" id="PTHR43701:SF2">
    <property type="entry name" value="MEMBRANE TRANSPORTER PROTEIN YJNA-RELATED"/>
    <property type="match status" value="1"/>
</dbReference>
<feature type="transmembrane region" description="Helical" evidence="6">
    <location>
        <begin position="134"/>
        <end position="160"/>
    </location>
</feature>
<evidence type="ECO:0000256" key="3">
    <source>
        <dbReference type="ARBA" id="ARBA00022692"/>
    </source>
</evidence>
<keyword evidence="6" id="KW-1003">Cell membrane</keyword>
<keyword evidence="3 6" id="KW-0812">Transmembrane</keyword>
<feature type="transmembrane region" description="Helical" evidence="6">
    <location>
        <begin position="95"/>
        <end position="113"/>
    </location>
</feature>
<proteinExistence type="inferred from homology"/>
<feature type="transmembrane region" description="Helical" evidence="6">
    <location>
        <begin position="71"/>
        <end position="89"/>
    </location>
</feature>
<organism evidence="7 8">
    <name type="scientific">Idiomarina piscisalsi</name>
    <dbReference type="NCBI Taxonomy" id="1096243"/>
    <lineage>
        <taxon>Bacteria</taxon>
        <taxon>Pseudomonadati</taxon>
        <taxon>Pseudomonadota</taxon>
        <taxon>Gammaproteobacteria</taxon>
        <taxon>Alteromonadales</taxon>
        <taxon>Idiomarinaceae</taxon>
        <taxon>Idiomarina</taxon>
    </lineage>
</organism>
<dbReference type="InterPro" id="IPR002781">
    <property type="entry name" value="TM_pro_TauE-like"/>
</dbReference>
<feature type="transmembrane region" description="Helical" evidence="6">
    <location>
        <begin position="199"/>
        <end position="219"/>
    </location>
</feature>
<evidence type="ECO:0000313" key="7">
    <source>
        <dbReference type="EMBL" id="RUO64322.1"/>
    </source>
</evidence>
<dbReference type="PANTHER" id="PTHR43701">
    <property type="entry name" value="MEMBRANE TRANSPORTER PROTEIN MJ0441-RELATED"/>
    <property type="match status" value="1"/>
</dbReference>
<reference evidence="7 8" key="1">
    <citation type="journal article" date="2011" name="Front. Microbiol.">
        <title>Genomic signatures of strain selection and enhancement in Bacillus atrophaeus var. globigii, a historical biowarfare simulant.</title>
        <authorList>
            <person name="Gibbons H.S."/>
            <person name="Broomall S.M."/>
            <person name="McNew L.A."/>
            <person name="Daligault H."/>
            <person name="Chapman C."/>
            <person name="Bruce D."/>
            <person name="Karavis M."/>
            <person name="Krepps M."/>
            <person name="McGregor P.A."/>
            <person name="Hong C."/>
            <person name="Park K.H."/>
            <person name="Akmal A."/>
            <person name="Feldman A."/>
            <person name="Lin J.S."/>
            <person name="Chang W.E."/>
            <person name="Higgs B.W."/>
            <person name="Demirev P."/>
            <person name="Lindquist J."/>
            <person name="Liem A."/>
            <person name="Fochler E."/>
            <person name="Read T.D."/>
            <person name="Tapia R."/>
            <person name="Johnson S."/>
            <person name="Bishop-Lilly K.A."/>
            <person name="Detter C."/>
            <person name="Han C."/>
            <person name="Sozhamannan S."/>
            <person name="Rosenzweig C.N."/>
            <person name="Skowronski E.W."/>
        </authorList>
    </citation>
    <scope>NUCLEOTIDE SEQUENCE [LARGE SCALE GENOMIC DNA]</scope>
    <source>
        <strain evidence="7 8">TPS4-2</strain>
    </source>
</reference>
<protein>
    <recommendedName>
        <fullName evidence="6">Probable membrane transporter protein</fullName>
    </recommendedName>
</protein>
<comment type="similarity">
    <text evidence="2 6">Belongs to the 4-toluene sulfonate uptake permease (TSUP) (TC 2.A.102) family.</text>
</comment>
<gene>
    <name evidence="7" type="ORF">CWI73_08540</name>
</gene>
<keyword evidence="5 6" id="KW-0472">Membrane</keyword>
<comment type="subcellular location">
    <subcellularLocation>
        <location evidence="6">Cell membrane</location>
        <topology evidence="6">Multi-pass membrane protein</topology>
    </subcellularLocation>
    <subcellularLocation>
        <location evidence="1">Membrane</location>
        <topology evidence="1">Multi-pass membrane protein</topology>
    </subcellularLocation>
</comment>
<dbReference type="Proteomes" id="UP000288361">
    <property type="component" value="Unassembled WGS sequence"/>
</dbReference>
<name>A0A432YRW8_9GAMM</name>
<dbReference type="InterPro" id="IPR051598">
    <property type="entry name" value="TSUP/Inactive_protease-like"/>
</dbReference>
<accession>A0A432YRW8</accession>
<dbReference type="Pfam" id="PF01925">
    <property type="entry name" value="TauE"/>
    <property type="match status" value="1"/>
</dbReference>
<evidence type="ECO:0000256" key="1">
    <source>
        <dbReference type="ARBA" id="ARBA00004141"/>
    </source>
</evidence>
<comment type="caution">
    <text evidence="7">The sequence shown here is derived from an EMBL/GenBank/DDBJ whole genome shotgun (WGS) entry which is preliminary data.</text>
</comment>
<evidence type="ECO:0000256" key="5">
    <source>
        <dbReference type="ARBA" id="ARBA00023136"/>
    </source>
</evidence>